<dbReference type="Proteomes" id="UP001165960">
    <property type="component" value="Unassembled WGS sequence"/>
</dbReference>
<gene>
    <name evidence="1" type="primary">STI1_1</name>
    <name evidence="1" type="ORF">DSO57_1006965</name>
</gene>
<organism evidence="1 2">
    <name type="scientific">Entomophthora muscae</name>
    <dbReference type="NCBI Taxonomy" id="34485"/>
    <lineage>
        <taxon>Eukaryota</taxon>
        <taxon>Fungi</taxon>
        <taxon>Fungi incertae sedis</taxon>
        <taxon>Zoopagomycota</taxon>
        <taxon>Entomophthoromycotina</taxon>
        <taxon>Entomophthoromycetes</taxon>
        <taxon>Entomophthorales</taxon>
        <taxon>Entomophthoraceae</taxon>
        <taxon>Entomophthora</taxon>
    </lineage>
</organism>
<accession>A0ACC2TIJ3</accession>
<keyword evidence="2" id="KW-1185">Reference proteome</keyword>
<evidence type="ECO:0000313" key="1">
    <source>
        <dbReference type="EMBL" id="KAJ9074405.1"/>
    </source>
</evidence>
<sequence>MHRPASKRKNLEEAVKVFDEIVYRTKSEVAMPLFSRATCYIQLKKYNEAVADCKLLLELPDESIEEGLVPGCTTLHSGVYSRLNNAYKNLNMLEEAAAALKSRSLIEDKVKKEKSKESDSVPTKAPDVDKKVEVLKAKANKLFGEKKFEEAIAIYKLALEHDSENAIIHSNLSQSLINVEKYSDAIYHANECIRIKPDWAKGYYRQGAALSKLQDYKSAAESLRTALKLAPDDQLISSLLVQVQSKSSSNIITQQFATIGLVLAACVCVAYILGITSLGSLYNFIWR</sequence>
<proteinExistence type="predicted"/>
<comment type="caution">
    <text evidence="1">The sequence shown here is derived from an EMBL/GenBank/DDBJ whole genome shotgun (WGS) entry which is preliminary data.</text>
</comment>
<reference evidence="1" key="1">
    <citation type="submission" date="2022-04" db="EMBL/GenBank/DDBJ databases">
        <title>Genome of the entomopathogenic fungus Entomophthora muscae.</title>
        <authorList>
            <person name="Elya C."/>
            <person name="Lovett B.R."/>
            <person name="Lee E."/>
            <person name="Macias A.M."/>
            <person name="Hajek A.E."/>
            <person name="De Bivort B.L."/>
            <person name="Kasson M.T."/>
            <person name="De Fine Licht H.H."/>
            <person name="Stajich J.E."/>
        </authorList>
    </citation>
    <scope>NUCLEOTIDE SEQUENCE</scope>
    <source>
        <strain evidence="1">Berkeley</strain>
    </source>
</reference>
<name>A0ACC2TIJ3_9FUNG</name>
<protein>
    <submittedName>
        <fullName evidence="1">Hsp90 cochaperone</fullName>
    </submittedName>
</protein>
<dbReference type="EMBL" id="QTSX02002860">
    <property type="protein sequence ID" value="KAJ9074405.1"/>
    <property type="molecule type" value="Genomic_DNA"/>
</dbReference>
<evidence type="ECO:0000313" key="2">
    <source>
        <dbReference type="Proteomes" id="UP001165960"/>
    </source>
</evidence>